<evidence type="ECO:0000313" key="2">
    <source>
        <dbReference type="EMBL" id="CCC67481.1"/>
    </source>
</evidence>
<feature type="region of interest" description="Disordered" evidence="1">
    <location>
        <begin position="96"/>
        <end position="116"/>
    </location>
</feature>
<name>G0V7N3_NAUCA</name>
<dbReference type="STRING" id="1064592.G0V7N3"/>
<evidence type="ECO:0000256" key="1">
    <source>
        <dbReference type="SAM" id="MobiDB-lite"/>
    </source>
</evidence>
<feature type="compositionally biased region" description="Low complexity" evidence="1">
    <location>
        <begin position="104"/>
        <end position="116"/>
    </location>
</feature>
<dbReference type="GO" id="GO:0031509">
    <property type="term" value="P:subtelomeric heterochromatin formation"/>
    <property type="evidence" value="ECO:0007669"/>
    <property type="project" value="EnsemblFungi"/>
</dbReference>
<reference evidence="2 3" key="1">
    <citation type="journal article" date="2011" name="Proc. Natl. Acad. Sci. U.S.A.">
        <title>Evolutionary erosion of yeast sex chromosomes by mating-type switching accidents.</title>
        <authorList>
            <person name="Gordon J.L."/>
            <person name="Armisen D."/>
            <person name="Proux-Wera E."/>
            <person name="Oheigeartaigh S.S."/>
            <person name="Byrne K.P."/>
            <person name="Wolfe K.H."/>
        </authorList>
    </citation>
    <scope>NUCLEOTIDE SEQUENCE [LARGE SCALE GENOMIC DNA]</scope>
    <source>
        <strain evidence="3">ATCC 76901 / BCRC 22586 / CBS 4309 / NBRC 1992 / NRRL Y-12630</strain>
    </source>
</reference>
<dbReference type="InterPro" id="IPR009072">
    <property type="entry name" value="Histone-fold"/>
</dbReference>
<keyword evidence="3" id="KW-1185">Reference proteome</keyword>
<dbReference type="SUPFAM" id="SSF47113">
    <property type="entry name" value="Histone-fold"/>
    <property type="match status" value="1"/>
</dbReference>
<dbReference type="RefSeq" id="XP_003673862.1">
    <property type="nucleotide sequence ID" value="XM_003673814.1"/>
</dbReference>
<evidence type="ECO:0000313" key="3">
    <source>
        <dbReference type="Proteomes" id="UP000001640"/>
    </source>
</evidence>
<dbReference type="GO" id="GO:0000781">
    <property type="term" value="C:chromosome, telomeric region"/>
    <property type="evidence" value="ECO:0007669"/>
    <property type="project" value="GOC"/>
</dbReference>
<dbReference type="GO" id="GO:0008623">
    <property type="term" value="C:CHRAC"/>
    <property type="evidence" value="ECO:0007669"/>
    <property type="project" value="EnsemblFungi"/>
</dbReference>
<dbReference type="GO" id="GO:0046982">
    <property type="term" value="F:protein heterodimerization activity"/>
    <property type="evidence" value="ECO:0007669"/>
    <property type="project" value="InterPro"/>
</dbReference>
<dbReference type="HOGENOM" id="CLU_1571068_0_0_1"/>
<gene>
    <name evidence="2" type="primary">NCAS0A09230</name>
    <name evidence="2" type="ordered locus">NCAS_0A09230</name>
</gene>
<dbReference type="eggNOG" id="KOG1658">
    <property type="taxonomic scope" value="Eukaryota"/>
</dbReference>
<dbReference type="OrthoDB" id="636685at2759"/>
<sequence>MSEMNVETIDIPIDNDMDEPQEVAAEETYGVDTTADIEDTSLQPTLSVDIVGKIARNDPEYMETSDDALVATAFATELFIKTLTNESLLMADFHPTNNAMNGQSSENNDGTNNDDSNTLTYDNLSYCVKKKGNFQFLGDLIPMTKNLKDLVQENKVRYTTALPQGQLLGN</sequence>
<accession>G0V7N3</accession>
<dbReference type="InParanoid" id="G0V7N3"/>
<dbReference type="Proteomes" id="UP000001640">
    <property type="component" value="Chromosome 1"/>
</dbReference>
<dbReference type="GO" id="GO:1903775">
    <property type="term" value="P:regulation of DNA double-strand break processing"/>
    <property type="evidence" value="ECO:0007669"/>
    <property type="project" value="EnsemblFungi"/>
</dbReference>
<dbReference type="KEGG" id="ncs:NCAS_0A09230"/>
<dbReference type="EMBL" id="HE576752">
    <property type="protein sequence ID" value="CCC67481.1"/>
    <property type="molecule type" value="Genomic_DNA"/>
</dbReference>
<dbReference type="Gene3D" id="1.10.20.10">
    <property type="entry name" value="Histone, subunit A"/>
    <property type="match status" value="1"/>
</dbReference>
<reference key="2">
    <citation type="submission" date="2011-08" db="EMBL/GenBank/DDBJ databases">
        <title>Genome sequence of Naumovozyma castellii.</title>
        <authorList>
            <person name="Gordon J.L."/>
            <person name="Armisen D."/>
            <person name="Proux-Wera E."/>
            <person name="OhEigeartaigh S.S."/>
            <person name="Byrne K.P."/>
            <person name="Wolfe K.H."/>
        </authorList>
    </citation>
    <scope>NUCLEOTIDE SEQUENCE</scope>
    <source>
        <strain>Type strain:CBS 4309</strain>
    </source>
</reference>
<dbReference type="GeneID" id="96900960"/>
<proteinExistence type="predicted"/>
<dbReference type="OMA" id="CKKIART"/>
<protein>
    <recommendedName>
        <fullName evidence="4">Transcription factor CBF/NF-Y/archaeal histone domain-containing protein</fullName>
    </recommendedName>
</protein>
<evidence type="ECO:0008006" key="4">
    <source>
        <dbReference type="Google" id="ProtNLM"/>
    </source>
</evidence>
<dbReference type="FunCoup" id="G0V7N3">
    <property type="interactions" value="242"/>
</dbReference>
<organism evidence="2 3">
    <name type="scientific">Naumovozyma castellii</name>
    <name type="common">Yeast</name>
    <name type="synonym">Saccharomyces castellii</name>
    <dbReference type="NCBI Taxonomy" id="27288"/>
    <lineage>
        <taxon>Eukaryota</taxon>
        <taxon>Fungi</taxon>
        <taxon>Dikarya</taxon>
        <taxon>Ascomycota</taxon>
        <taxon>Saccharomycotina</taxon>
        <taxon>Saccharomycetes</taxon>
        <taxon>Saccharomycetales</taxon>
        <taxon>Saccharomycetaceae</taxon>
        <taxon>Naumovozyma</taxon>
    </lineage>
</organism>
<dbReference type="AlphaFoldDB" id="G0V7N3"/>